<dbReference type="RefSeq" id="XP_022401399.1">
    <property type="nucleotide sequence ID" value="XM_022544526.1"/>
</dbReference>
<dbReference type="EMBL" id="KV878896">
    <property type="protein sequence ID" value="OJJ84701.1"/>
    <property type="molecule type" value="Genomic_DNA"/>
</dbReference>
<dbReference type="Proteomes" id="UP000184300">
    <property type="component" value="Unassembled WGS sequence"/>
</dbReference>
<dbReference type="OrthoDB" id="5418029at2759"/>
<dbReference type="AlphaFoldDB" id="A0A1L9VLD5"/>
<sequence length="103" mass="11502">MKPLQVFASRMPRSIFYDILGDFDVAMSQFDPLQVQENEECEGSFESNITRKGCIKHHFTIFDTVSVISVEVKKALGGHDLDMKGQILADCAACEFANRKAGQ</sequence>
<organism evidence="1 2">
    <name type="scientific">Aspergillus glaucus CBS 516.65</name>
    <dbReference type="NCBI Taxonomy" id="1160497"/>
    <lineage>
        <taxon>Eukaryota</taxon>
        <taxon>Fungi</taxon>
        <taxon>Dikarya</taxon>
        <taxon>Ascomycota</taxon>
        <taxon>Pezizomycotina</taxon>
        <taxon>Eurotiomycetes</taxon>
        <taxon>Eurotiomycetidae</taxon>
        <taxon>Eurotiales</taxon>
        <taxon>Aspergillaceae</taxon>
        <taxon>Aspergillus</taxon>
        <taxon>Aspergillus subgen. Aspergillus</taxon>
    </lineage>
</organism>
<protein>
    <submittedName>
        <fullName evidence="1">Uncharacterized protein</fullName>
    </submittedName>
</protein>
<proteinExistence type="predicted"/>
<reference evidence="2" key="1">
    <citation type="journal article" date="2017" name="Genome Biol.">
        <title>Comparative genomics reveals high biological diversity and specific adaptations in the industrially and medically important fungal genus Aspergillus.</title>
        <authorList>
            <person name="de Vries R.P."/>
            <person name="Riley R."/>
            <person name="Wiebenga A."/>
            <person name="Aguilar-Osorio G."/>
            <person name="Amillis S."/>
            <person name="Uchima C.A."/>
            <person name="Anderluh G."/>
            <person name="Asadollahi M."/>
            <person name="Askin M."/>
            <person name="Barry K."/>
            <person name="Battaglia E."/>
            <person name="Bayram O."/>
            <person name="Benocci T."/>
            <person name="Braus-Stromeyer S.A."/>
            <person name="Caldana C."/>
            <person name="Canovas D."/>
            <person name="Cerqueira G.C."/>
            <person name="Chen F."/>
            <person name="Chen W."/>
            <person name="Choi C."/>
            <person name="Clum A."/>
            <person name="Dos Santos R.A."/>
            <person name="Damasio A.R."/>
            <person name="Diallinas G."/>
            <person name="Emri T."/>
            <person name="Fekete E."/>
            <person name="Flipphi M."/>
            <person name="Freyberg S."/>
            <person name="Gallo A."/>
            <person name="Gournas C."/>
            <person name="Habgood R."/>
            <person name="Hainaut M."/>
            <person name="Harispe M.L."/>
            <person name="Henrissat B."/>
            <person name="Hilden K.S."/>
            <person name="Hope R."/>
            <person name="Hossain A."/>
            <person name="Karabika E."/>
            <person name="Karaffa L."/>
            <person name="Karanyi Z."/>
            <person name="Krasevec N."/>
            <person name="Kuo A."/>
            <person name="Kusch H."/>
            <person name="LaButti K."/>
            <person name="Lagendijk E.L."/>
            <person name="Lapidus A."/>
            <person name="Levasseur A."/>
            <person name="Lindquist E."/>
            <person name="Lipzen A."/>
            <person name="Logrieco A.F."/>
            <person name="MacCabe A."/>
            <person name="Maekelae M.R."/>
            <person name="Malavazi I."/>
            <person name="Melin P."/>
            <person name="Meyer V."/>
            <person name="Mielnichuk N."/>
            <person name="Miskei M."/>
            <person name="Molnar A.P."/>
            <person name="Mule G."/>
            <person name="Ngan C.Y."/>
            <person name="Orejas M."/>
            <person name="Orosz E."/>
            <person name="Ouedraogo J.P."/>
            <person name="Overkamp K.M."/>
            <person name="Park H.-S."/>
            <person name="Perrone G."/>
            <person name="Piumi F."/>
            <person name="Punt P.J."/>
            <person name="Ram A.F."/>
            <person name="Ramon A."/>
            <person name="Rauscher S."/>
            <person name="Record E."/>
            <person name="Riano-Pachon D.M."/>
            <person name="Robert V."/>
            <person name="Roehrig J."/>
            <person name="Ruller R."/>
            <person name="Salamov A."/>
            <person name="Salih N.S."/>
            <person name="Samson R.A."/>
            <person name="Sandor E."/>
            <person name="Sanguinetti M."/>
            <person name="Schuetze T."/>
            <person name="Sepcic K."/>
            <person name="Shelest E."/>
            <person name="Sherlock G."/>
            <person name="Sophianopoulou V."/>
            <person name="Squina F.M."/>
            <person name="Sun H."/>
            <person name="Susca A."/>
            <person name="Todd R.B."/>
            <person name="Tsang A."/>
            <person name="Unkles S.E."/>
            <person name="van de Wiele N."/>
            <person name="van Rossen-Uffink D."/>
            <person name="Oliveira J.V."/>
            <person name="Vesth T.C."/>
            <person name="Visser J."/>
            <person name="Yu J.-H."/>
            <person name="Zhou M."/>
            <person name="Andersen M.R."/>
            <person name="Archer D.B."/>
            <person name="Baker S.E."/>
            <person name="Benoit I."/>
            <person name="Brakhage A.A."/>
            <person name="Braus G.H."/>
            <person name="Fischer R."/>
            <person name="Frisvad J.C."/>
            <person name="Goldman G.H."/>
            <person name="Houbraken J."/>
            <person name="Oakley B."/>
            <person name="Pocsi I."/>
            <person name="Scazzocchio C."/>
            <person name="Seiboth B."/>
            <person name="vanKuyk P.A."/>
            <person name="Wortman J."/>
            <person name="Dyer P.S."/>
            <person name="Grigoriev I.V."/>
        </authorList>
    </citation>
    <scope>NUCLEOTIDE SEQUENCE [LARGE SCALE GENOMIC DNA]</scope>
    <source>
        <strain evidence="2">CBS 516.65</strain>
    </source>
</reference>
<keyword evidence="2" id="KW-1185">Reference proteome</keyword>
<gene>
    <name evidence="1" type="ORF">ASPGLDRAFT_35181</name>
</gene>
<dbReference type="VEuPathDB" id="FungiDB:ASPGLDRAFT_35181"/>
<dbReference type="GeneID" id="34460787"/>
<accession>A0A1L9VLD5</accession>
<evidence type="ECO:0000313" key="1">
    <source>
        <dbReference type="EMBL" id="OJJ84701.1"/>
    </source>
</evidence>
<name>A0A1L9VLD5_ASPGL</name>
<evidence type="ECO:0000313" key="2">
    <source>
        <dbReference type="Proteomes" id="UP000184300"/>
    </source>
</evidence>